<dbReference type="AlphaFoldDB" id="A0A2R5LCY6"/>
<dbReference type="EMBL" id="GGLE01003210">
    <property type="protein sequence ID" value="MBY07336.1"/>
    <property type="molecule type" value="Transcribed_RNA"/>
</dbReference>
<feature type="region of interest" description="Disordered" evidence="5">
    <location>
        <begin position="18"/>
        <end position="40"/>
    </location>
</feature>
<evidence type="ECO:0000256" key="3">
    <source>
        <dbReference type="ARBA" id="ARBA00022490"/>
    </source>
</evidence>
<comment type="similarity">
    <text evidence="2">Belongs to the MLF family.</text>
</comment>
<sequence>MDLHELFRSFFGFPNYRRDQRHGAPRGEEEQQNDGSIQDWDPFAGSFFAEPWDALKHFEDSFSRFGMPEPFFREVPNPDGLWQTPGCLRDRMLKEPDGPTQLVPHHLPSKDELEGLRDTDLDDHVAVAGLDSLLPPVQPIIPQSSTAVHSFSSVNGRIEERKVVTDAMGNREVTVRRAIGDRSHTLTTRTDATGAQHTEEQLVNMDEAGKTEFEKMWQSPGQQLQVHPPTEGGDNSASIFRRLFGFNLPGRS</sequence>
<keyword evidence="3" id="KW-0963">Cytoplasm</keyword>
<dbReference type="GO" id="GO:0030136">
    <property type="term" value="C:clathrin-coated vesicle"/>
    <property type="evidence" value="ECO:0007669"/>
    <property type="project" value="TreeGrafter"/>
</dbReference>
<evidence type="ECO:0000256" key="1">
    <source>
        <dbReference type="ARBA" id="ARBA00004496"/>
    </source>
</evidence>
<proteinExistence type="inferred from homology"/>
<evidence type="ECO:0000313" key="6">
    <source>
        <dbReference type="EMBL" id="MBY07336.1"/>
    </source>
</evidence>
<dbReference type="PANTHER" id="PTHR14938">
    <property type="entry name" value="HCLS1-ASSOCIATED PROTEIN X-1"/>
    <property type="match status" value="1"/>
</dbReference>
<accession>A0A2R5LCY6</accession>
<dbReference type="PANTHER" id="PTHR14938:SF2">
    <property type="entry name" value="HCLS1-ASSOCIATED PROTEIN X-1"/>
    <property type="match status" value="1"/>
</dbReference>
<dbReference type="GO" id="GO:0016324">
    <property type="term" value="C:apical plasma membrane"/>
    <property type="evidence" value="ECO:0007669"/>
    <property type="project" value="TreeGrafter"/>
</dbReference>
<organism evidence="6">
    <name type="scientific">Ornithodoros turicata</name>
    <dbReference type="NCBI Taxonomy" id="34597"/>
    <lineage>
        <taxon>Eukaryota</taxon>
        <taxon>Metazoa</taxon>
        <taxon>Ecdysozoa</taxon>
        <taxon>Arthropoda</taxon>
        <taxon>Chelicerata</taxon>
        <taxon>Arachnida</taxon>
        <taxon>Acari</taxon>
        <taxon>Parasitiformes</taxon>
        <taxon>Ixodida</taxon>
        <taxon>Ixodoidea</taxon>
        <taxon>Argasidae</taxon>
        <taxon>Ornithodorinae</taxon>
        <taxon>Ornithodoros</taxon>
    </lineage>
</organism>
<keyword evidence="4" id="KW-0597">Phosphoprotein</keyword>
<feature type="compositionally biased region" description="Basic and acidic residues" evidence="5">
    <location>
        <begin position="18"/>
        <end position="29"/>
    </location>
</feature>
<dbReference type="GO" id="GO:0015629">
    <property type="term" value="C:actin cytoskeleton"/>
    <property type="evidence" value="ECO:0007669"/>
    <property type="project" value="TreeGrafter"/>
</dbReference>
<protein>
    <recommendedName>
        <fullName evidence="7">HCLS1-associated protein X-1</fullName>
    </recommendedName>
</protein>
<evidence type="ECO:0008006" key="7">
    <source>
        <dbReference type="Google" id="ProtNLM"/>
    </source>
</evidence>
<reference evidence="6" key="1">
    <citation type="submission" date="2018-03" db="EMBL/GenBank/DDBJ databases">
        <title>The relapsing fever spirochete Borrelia turicatae persists in the highly oxidative environment of its soft-bodied tick vector.</title>
        <authorList>
            <person name="Bourret T.J."/>
            <person name="Boyle W.K."/>
            <person name="Valenzuela J.G."/>
            <person name="Oliveira F."/>
            <person name="Lopez J.E."/>
        </authorList>
    </citation>
    <scope>NUCLEOTIDE SEQUENCE</scope>
    <source>
        <strain evidence="6">Kansas strain/isolate</strain>
        <tissue evidence="6">Salivary glands</tissue>
    </source>
</reference>
<dbReference type="GO" id="GO:0016529">
    <property type="term" value="C:sarcoplasmic reticulum"/>
    <property type="evidence" value="ECO:0007669"/>
    <property type="project" value="TreeGrafter"/>
</dbReference>
<dbReference type="InterPro" id="IPR017248">
    <property type="entry name" value="HAX-1"/>
</dbReference>
<dbReference type="GO" id="GO:0043066">
    <property type="term" value="P:negative regulation of apoptotic process"/>
    <property type="evidence" value="ECO:0007669"/>
    <property type="project" value="InterPro"/>
</dbReference>
<dbReference type="GO" id="GO:0005739">
    <property type="term" value="C:mitochondrion"/>
    <property type="evidence" value="ECO:0007669"/>
    <property type="project" value="TreeGrafter"/>
</dbReference>
<dbReference type="InterPro" id="IPR019376">
    <property type="entry name" value="Myeloid_leukemia_factor"/>
</dbReference>
<evidence type="ECO:0000256" key="4">
    <source>
        <dbReference type="ARBA" id="ARBA00022553"/>
    </source>
</evidence>
<dbReference type="GO" id="GO:0030833">
    <property type="term" value="P:regulation of actin filament polymerization"/>
    <property type="evidence" value="ECO:0007669"/>
    <property type="project" value="TreeGrafter"/>
</dbReference>
<evidence type="ECO:0000256" key="2">
    <source>
        <dbReference type="ARBA" id="ARBA00008332"/>
    </source>
</evidence>
<dbReference type="Pfam" id="PF10248">
    <property type="entry name" value="Mlf1IP"/>
    <property type="match status" value="1"/>
</dbReference>
<evidence type="ECO:0000256" key="5">
    <source>
        <dbReference type="SAM" id="MobiDB-lite"/>
    </source>
</evidence>
<comment type="subcellular location">
    <subcellularLocation>
        <location evidence="1">Cytoplasm</location>
    </subcellularLocation>
</comment>
<name>A0A2R5LCY6_9ACAR</name>